<dbReference type="Proteomes" id="UP000598350">
    <property type="component" value="Unassembled WGS sequence"/>
</dbReference>
<proteinExistence type="predicted"/>
<accession>A0ABR7VC69</accession>
<organism evidence="1 2">
    <name type="scientific">Maribacter arenosus</name>
    <dbReference type="NCBI Taxonomy" id="1854708"/>
    <lineage>
        <taxon>Bacteria</taxon>
        <taxon>Pseudomonadati</taxon>
        <taxon>Bacteroidota</taxon>
        <taxon>Flavobacteriia</taxon>
        <taxon>Flavobacteriales</taxon>
        <taxon>Flavobacteriaceae</taxon>
        <taxon>Maribacter</taxon>
    </lineage>
</organism>
<dbReference type="RefSeq" id="WP_188313553.1">
    <property type="nucleotide sequence ID" value="NZ_JABTCG010000002.1"/>
</dbReference>
<comment type="caution">
    <text evidence="1">The sequence shown here is derived from an EMBL/GenBank/DDBJ whole genome shotgun (WGS) entry which is preliminary data.</text>
</comment>
<protein>
    <submittedName>
        <fullName evidence="1">Uncharacterized protein</fullName>
    </submittedName>
</protein>
<gene>
    <name evidence="1" type="ORF">HPE63_07070</name>
</gene>
<sequence>MEFFRIVDVETSEDSITETLTLENLEKMSDELILLDQLDDKTAFIGGIWGEFTLERSIIKGGLRFVLKECPNALAWTITTGYPPAVDALVVHLTINRKEKPLEFIEEVEEFLEDHCNKLSTLFMGKSIKPEFKSNA</sequence>
<reference evidence="1 2" key="1">
    <citation type="submission" date="2020-05" db="EMBL/GenBank/DDBJ databases">
        <title>The draft genome sequence of Maribacter arenosus CAU 1321.</title>
        <authorList>
            <person name="Mu L."/>
        </authorList>
    </citation>
    <scope>NUCLEOTIDE SEQUENCE [LARGE SCALE GENOMIC DNA]</scope>
    <source>
        <strain evidence="1 2">CAU 1321</strain>
    </source>
</reference>
<evidence type="ECO:0000313" key="1">
    <source>
        <dbReference type="EMBL" id="MBD0850425.1"/>
    </source>
</evidence>
<dbReference type="EMBL" id="JABTCG010000002">
    <property type="protein sequence ID" value="MBD0850425.1"/>
    <property type="molecule type" value="Genomic_DNA"/>
</dbReference>
<evidence type="ECO:0000313" key="2">
    <source>
        <dbReference type="Proteomes" id="UP000598350"/>
    </source>
</evidence>
<name>A0ABR7VC69_9FLAO</name>
<keyword evidence="2" id="KW-1185">Reference proteome</keyword>